<proteinExistence type="predicted"/>
<organism evidence="1 2">
    <name type="scientific">Mycena rosella</name>
    <name type="common">Pink bonnet</name>
    <name type="synonym">Agaricus rosellus</name>
    <dbReference type="NCBI Taxonomy" id="1033263"/>
    <lineage>
        <taxon>Eukaryota</taxon>
        <taxon>Fungi</taxon>
        <taxon>Dikarya</taxon>
        <taxon>Basidiomycota</taxon>
        <taxon>Agaricomycotina</taxon>
        <taxon>Agaricomycetes</taxon>
        <taxon>Agaricomycetidae</taxon>
        <taxon>Agaricales</taxon>
        <taxon>Marasmiineae</taxon>
        <taxon>Mycenaceae</taxon>
        <taxon>Mycena</taxon>
    </lineage>
</organism>
<evidence type="ECO:0000313" key="1">
    <source>
        <dbReference type="EMBL" id="KAJ7690236.1"/>
    </source>
</evidence>
<comment type="caution">
    <text evidence="1">The sequence shown here is derived from an EMBL/GenBank/DDBJ whole genome shotgun (WGS) entry which is preliminary data.</text>
</comment>
<sequence length="171" mass="18666">MPCLRKLKLRSIHVPWRSLRNLEVLSLTGSLQFRSLGVPSFPDLFTMLRACPQLRDSALDLSLPSLSPDFYPDAVELPSLAHIYLRAPVANCAALLNHLTFPATATVMLYPGGLDTGADATGILIPVRKHVRAPFAPPSVIVRLPCHHGLDGIRFVPFKMSISPAQSHPTS</sequence>
<dbReference type="Proteomes" id="UP001221757">
    <property type="component" value="Unassembled WGS sequence"/>
</dbReference>
<accession>A0AAD7DG84</accession>
<dbReference type="EMBL" id="JARKIE010000066">
    <property type="protein sequence ID" value="KAJ7690236.1"/>
    <property type="molecule type" value="Genomic_DNA"/>
</dbReference>
<reference evidence="1" key="1">
    <citation type="submission" date="2023-03" db="EMBL/GenBank/DDBJ databases">
        <title>Massive genome expansion in bonnet fungi (Mycena s.s.) driven by repeated elements and novel gene families across ecological guilds.</title>
        <authorList>
            <consortium name="Lawrence Berkeley National Laboratory"/>
            <person name="Harder C.B."/>
            <person name="Miyauchi S."/>
            <person name="Viragh M."/>
            <person name="Kuo A."/>
            <person name="Thoen E."/>
            <person name="Andreopoulos B."/>
            <person name="Lu D."/>
            <person name="Skrede I."/>
            <person name="Drula E."/>
            <person name="Henrissat B."/>
            <person name="Morin E."/>
            <person name="Kohler A."/>
            <person name="Barry K."/>
            <person name="LaButti K."/>
            <person name="Morin E."/>
            <person name="Salamov A."/>
            <person name="Lipzen A."/>
            <person name="Mereny Z."/>
            <person name="Hegedus B."/>
            <person name="Baldrian P."/>
            <person name="Stursova M."/>
            <person name="Weitz H."/>
            <person name="Taylor A."/>
            <person name="Grigoriev I.V."/>
            <person name="Nagy L.G."/>
            <person name="Martin F."/>
            <person name="Kauserud H."/>
        </authorList>
    </citation>
    <scope>NUCLEOTIDE SEQUENCE</scope>
    <source>
        <strain evidence="1">CBHHK067</strain>
    </source>
</reference>
<evidence type="ECO:0000313" key="2">
    <source>
        <dbReference type="Proteomes" id="UP001221757"/>
    </source>
</evidence>
<dbReference type="AlphaFoldDB" id="A0AAD7DG84"/>
<keyword evidence="2" id="KW-1185">Reference proteome</keyword>
<gene>
    <name evidence="1" type="ORF">B0H17DRAFT_1065296</name>
</gene>
<name>A0AAD7DG84_MYCRO</name>
<protein>
    <submittedName>
        <fullName evidence="1">Uncharacterized protein</fullName>
    </submittedName>
</protein>